<evidence type="ECO:0000313" key="12">
    <source>
        <dbReference type="RefSeq" id="XP_028130703.1"/>
    </source>
</evidence>
<feature type="transmembrane region" description="Helical" evidence="11">
    <location>
        <begin position="176"/>
        <end position="200"/>
    </location>
</feature>
<dbReference type="GO" id="GO:0015031">
    <property type="term" value="P:protein transport"/>
    <property type="evidence" value="ECO:0007669"/>
    <property type="project" value="UniProtKB-KW"/>
</dbReference>
<proteinExistence type="inferred from homology"/>
<keyword evidence="9 11" id="KW-0472">Membrane</keyword>
<evidence type="ECO:0000256" key="6">
    <source>
        <dbReference type="ARBA" id="ARBA00022892"/>
    </source>
</evidence>
<protein>
    <submittedName>
        <fullName evidence="12">Uncharacterized protein LOC114326510</fullName>
    </submittedName>
</protein>
<feature type="transmembrane region" description="Helical" evidence="11">
    <location>
        <begin position="35"/>
        <end position="55"/>
    </location>
</feature>
<evidence type="ECO:0000256" key="8">
    <source>
        <dbReference type="ARBA" id="ARBA00022989"/>
    </source>
</evidence>
<keyword evidence="6" id="KW-0931">ER-Golgi transport</keyword>
<keyword evidence="8 11" id="KW-1133">Transmembrane helix</keyword>
<comment type="similarity">
    <text evidence="2">Belongs to the ERD2 family.</text>
</comment>
<feature type="transmembrane region" description="Helical" evidence="11">
    <location>
        <begin position="95"/>
        <end position="112"/>
    </location>
</feature>
<keyword evidence="7" id="KW-0653">Protein transport</keyword>
<dbReference type="GO" id="GO:0016192">
    <property type="term" value="P:vesicle-mediated transport"/>
    <property type="evidence" value="ECO:0007669"/>
    <property type="project" value="UniProtKB-KW"/>
</dbReference>
<feature type="transmembrane region" description="Helical" evidence="11">
    <location>
        <begin position="6"/>
        <end position="28"/>
    </location>
</feature>
<evidence type="ECO:0000256" key="1">
    <source>
        <dbReference type="ARBA" id="ARBA00004477"/>
    </source>
</evidence>
<comment type="subcellular location">
    <subcellularLocation>
        <location evidence="1">Endoplasmic reticulum membrane</location>
        <topology evidence="1">Multi-pass membrane protein</topology>
    </subcellularLocation>
</comment>
<evidence type="ECO:0000256" key="9">
    <source>
        <dbReference type="ARBA" id="ARBA00023136"/>
    </source>
</evidence>
<dbReference type="AlphaFoldDB" id="A0A6P7FAX2"/>
<keyword evidence="4 11" id="KW-0812">Transmembrane</keyword>
<gene>
    <name evidence="12" type="primary">LOC114326510</name>
</gene>
<dbReference type="RefSeq" id="XP_028130703.1">
    <property type="nucleotide sequence ID" value="XM_028274902.1"/>
</dbReference>
<sequence>MEAADYFLLLTNSLMYFGEAFLLLGIIFRKTYAGVSFQTQILHFIAALTNILNLFETHIKLELVVFISLCHLLISVFPIFILYRYHCTYQKEHDTLLPYGIFPATYFLAFFTSEGDYFREVSRLTNVCLPLVADLPQVLMSVHLKQLPTHVLYYFIGLFLSKISTVIYAIDNHLLQYGYFLATIVDLLCFVSALVFLSFCGVKIVKSVKSDQQN</sequence>
<evidence type="ECO:0000256" key="4">
    <source>
        <dbReference type="ARBA" id="ARBA00022692"/>
    </source>
</evidence>
<feature type="transmembrane region" description="Helical" evidence="11">
    <location>
        <begin position="151"/>
        <end position="170"/>
    </location>
</feature>
<keyword evidence="10" id="KW-0675">Receptor</keyword>
<feature type="transmembrane region" description="Helical" evidence="11">
    <location>
        <begin position="61"/>
        <end position="83"/>
    </location>
</feature>
<reference evidence="12" key="1">
    <citation type="submission" date="2025-08" db="UniProtKB">
        <authorList>
            <consortium name="RefSeq"/>
        </authorList>
    </citation>
    <scope>IDENTIFICATION</scope>
    <source>
        <tissue evidence="12">Whole insect</tissue>
    </source>
</reference>
<dbReference type="InParanoid" id="A0A6P7FAX2"/>
<evidence type="ECO:0000256" key="2">
    <source>
        <dbReference type="ARBA" id="ARBA00010120"/>
    </source>
</evidence>
<evidence type="ECO:0000256" key="3">
    <source>
        <dbReference type="ARBA" id="ARBA00022448"/>
    </source>
</evidence>
<dbReference type="InterPro" id="IPR000133">
    <property type="entry name" value="ER_ret_rcpt"/>
</dbReference>
<organism evidence="12">
    <name type="scientific">Diabrotica virgifera virgifera</name>
    <name type="common">western corn rootworm</name>
    <dbReference type="NCBI Taxonomy" id="50390"/>
    <lineage>
        <taxon>Eukaryota</taxon>
        <taxon>Metazoa</taxon>
        <taxon>Ecdysozoa</taxon>
        <taxon>Arthropoda</taxon>
        <taxon>Hexapoda</taxon>
        <taxon>Insecta</taxon>
        <taxon>Pterygota</taxon>
        <taxon>Neoptera</taxon>
        <taxon>Endopterygota</taxon>
        <taxon>Coleoptera</taxon>
        <taxon>Polyphaga</taxon>
        <taxon>Cucujiformia</taxon>
        <taxon>Chrysomeloidea</taxon>
        <taxon>Chrysomelidae</taxon>
        <taxon>Galerucinae</taxon>
        <taxon>Diabroticina</taxon>
        <taxon>Diabroticites</taxon>
        <taxon>Diabrotica</taxon>
    </lineage>
</organism>
<dbReference type="GO" id="GO:0006621">
    <property type="term" value="P:protein retention in ER lumen"/>
    <property type="evidence" value="ECO:0007669"/>
    <property type="project" value="InterPro"/>
</dbReference>
<dbReference type="GO" id="GO:0005789">
    <property type="term" value="C:endoplasmic reticulum membrane"/>
    <property type="evidence" value="ECO:0007669"/>
    <property type="project" value="UniProtKB-SubCell"/>
</dbReference>
<keyword evidence="5" id="KW-0256">Endoplasmic reticulum</keyword>
<evidence type="ECO:0000256" key="7">
    <source>
        <dbReference type="ARBA" id="ARBA00022927"/>
    </source>
</evidence>
<evidence type="ECO:0000256" key="5">
    <source>
        <dbReference type="ARBA" id="ARBA00022824"/>
    </source>
</evidence>
<accession>A0A6P7FAX2</accession>
<evidence type="ECO:0000256" key="11">
    <source>
        <dbReference type="SAM" id="Phobius"/>
    </source>
</evidence>
<evidence type="ECO:0000256" key="10">
    <source>
        <dbReference type="ARBA" id="ARBA00023170"/>
    </source>
</evidence>
<keyword evidence="3" id="KW-0813">Transport</keyword>
<dbReference type="Pfam" id="PF00810">
    <property type="entry name" value="ER_lumen_recept"/>
    <property type="match status" value="1"/>
</dbReference>
<name>A0A6P7FAX2_DIAVI</name>
<dbReference type="GO" id="GO:0046923">
    <property type="term" value="F:ER retention sequence binding"/>
    <property type="evidence" value="ECO:0007669"/>
    <property type="project" value="InterPro"/>
</dbReference>